<feature type="domain" description="EGF-like" evidence="11">
    <location>
        <begin position="55"/>
        <end position="91"/>
    </location>
</feature>
<evidence type="ECO:0000313" key="12">
    <source>
        <dbReference type="EMBL" id="GBM78582.1"/>
    </source>
</evidence>
<dbReference type="GO" id="GO:0005576">
    <property type="term" value="C:extracellular region"/>
    <property type="evidence" value="ECO:0007669"/>
    <property type="project" value="UniProtKB-SubCell"/>
</dbReference>
<keyword evidence="10" id="KW-0812">Transmembrane</keyword>
<dbReference type="SMART" id="SM00179">
    <property type="entry name" value="EGF_CA"/>
    <property type="match status" value="3"/>
</dbReference>
<keyword evidence="10" id="KW-1133">Transmembrane helix</keyword>
<evidence type="ECO:0000256" key="1">
    <source>
        <dbReference type="ARBA" id="ARBA00004613"/>
    </source>
</evidence>
<evidence type="ECO:0000256" key="9">
    <source>
        <dbReference type="PROSITE-ProRule" id="PRU00076"/>
    </source>
</evidence>
<evidence type="ECO:0000256" key="5">
    <source>
        <dbReference type="ARBA" id="ARBA00022737"/>
    </source>
</evidence>
<name>A0A4Y2INA6_ARAVE</name>
<evidence type="ECO:0000256" key="7">
    <source>
        <dbReference type="ARBA" id="ARBA00023157"/>
    </source>
</evidence>
<evidence type="ECO:0000259" key="11">
    <source>
        <dbReference type="PROSITE" id="PS50026"/>
    </source>
</evidence>
<proteinExistence type="predicted"/>
<reference evidence="12 13" key="1">
    <citation type="journal article" date="2019" name="Sci. Rep.">
        <title>Orb-weaving spider Araneus ventricosus genome elucidates the spidroin gene catalogue.</title>
        <authorList>
            <person name="Kono N."/>
            <person name="Nakamura H."/>
            <person name="Ohtoshi R."/>
            <person name="Moran D.A.P."/>
            <person name="Shinohara A."/>
            <person name="Yoshida Y."/>
            <person name="Fujiwara M."/>
            <person name="Mori M."/>
            <person name="Tomita M."/>
            <person name="Arakawa K."/>
        </authorList>
    </citation>
    <scope>NUCLEOTIDE SEQUENCE [LARGE SCALE GENOMIC DNA]</scope>
</reference>
<keyword evidence="5" id="KW-0677">Repeat</keyword>
<evidence type="ECO:0000256" key="8">
    <source>
        <dbReference type="ARBA" id="ARBA00023180"/>
    </source>
</evidence>
<dbReference type="EMBL" id="BGPR01002762">
    <property type="protein sequence ID" value="GBM78582.1"/>
    <property type="molecule type" value="Genomic_DNA"/>
</dbReference>
<comment type="caution">
    <text evidence="9">Lacks conserved residue(s) required for the propagation of feature annotation.</text>
</comment>
<feature type="transmembrane region" description="Helical" evidence="10">
    <location>
        <begin position="137"/>
        <end position="162"/>
    </location>
</feature>
<dbReference type="SMART" id="SM00181">
    <property type="entry name" value="EGF"/>
    <property type="match status" value="3"/>
</dbReference>
<dbReference type="PANTHER" id="PTHR12916">
    <property type="entry name" value="CYTOCHROME C OXIDASE POLYPEPTIDE VIC-2"/>
    <property type="match status" value="1"/>
</dbReference>
<dbReference type="SUPFAM" id="SSF57196">
    <property type="entry name" value="EGF/Laminin"/>
    <property type="match status" value="3"/>
</dbReference>
<dbReference type="GO" id="GO:0007219">
    <property type="term" value="P:Notch signaling pathway"/>
    <property type="evidence" value="ECO:0007669"/>
    <property type="project" value="TreeGrafter"/>
</dbReference>
<dbReference type="Gene3D" id="2.10.25.10">
    <property type="entry name" value="Laminin"/>
    <property type="match status" value="3"/>
</dbReference>
<dbReference type="GO" id="GO:0005509">
    <property type="term" value="F:calcium ion binding"/>
    <property type="evidence" value="ECO:0007669"/>
    <property type="project" value="InterPro"/>
</dbReference>
<keyword evidence="7 9" id="KW-1015">Disulfide bond</keyword>
<accession>A0A4Y2INA6</accession>
<feature type="disulfide bond" evidence="9">
    <location>
        <begin position="81"/>
        <end position="90"/>
    </location>
</feature>
<feature type="domain" description="EGF-like" evidence="11">
    <location>
        <begin position="19"/>
        <end position="52"/>
    </location>
</feature>
<gene>
    <name evidence="12" type="primary">FAT1_5</name>
    <name evidence="12" type="ORF">AVEN_200712_1</name>
</gene>
<evidence type="ECO:0000256" key="6">
    <source>
        <dbReference type="ARBA" id="ARBA00022837"/>
    </source>
</evidence>
<dbReference type="GO" id="GO:0005112">
    <property type="term" value="F:Notch binding"/>
    <property type="evidence" value="ECO:0007669"/>
    <property type="project" value="TreeGrafter"/>
</dbReference>
<evidence type="ECO:0000256" key="3">
    <source>
        <dbReference type="ARBA" id="ARBA00022536"/>
    </source>
</evidence>
<keyword evidence="10" id="KW-0472">Membrane</keyword>
<keyword evidence="4" id="KW-0732">Signal</keyword>
<keyword evidence="2" id="KW-0964">Secreted</keyword>
<evidence type="ECO:0000313" key="13">
    <source>
        <dbReference type="Proteomes" id="UP000499080"/>
    </source>
</evidence>
<sequence>MIGEDLQKFSESRVMRTIAIDPCTSNPCLNDGICTVKGNGFKCACWTPFFGDRCEKDPCTSSPCLNDGICTVKGNSFKCSCLKPYAGDRCEEDICKDDVCVHGKCEIIGQYYRCRCEDGFTGLRCEDRIQTKPDKQAFWQIIQTSILFCMLVLFSGMFCLLLRRKK</sequence>
<feature type="disulfide bond" evidence="9">
    <location>
        <begin position="116"/>
        <end position="125"/>
    </location>
</feature>
<dbReference type="OrthoDB" id="6436771at2759"/>
<dbReference type="AlphaFoldDB" id="A0A4Y2INA6"/>
<evidence type="ECO:0000256" key="4">
    <source>
        <dbReference type="ARBA" id="ARBA00022729"/>
    </source>
</evidence>
<dbReference type="PROSITE" id="PS50026">
    <property type="entry name" value="EGF_3"/>
    <property type="match status" value="3"/>
</dbReference>
<organism evidence="12 13">
    <name type="scientific">Araneus ventricosus</name>
    <name type="common">Orbweaver spider</name>
    <name type="synonym">Epeira ventricosa</name>
    <dbReference type="NCBI Taxonomy" id="182803"/>
    <lineage>
        <taxon>Eukaryota</taxon>
        <taxon>Metazoa</taxon>
        <taxon>Ecdysozoa</taxon>
        <taxon>Arthropoda</taxon>
        <taxon>Chelicerata</taxon>
        <taxon>Arachnida</taxon>
        <taxon>Araneae</taxon>
        <taxon>Araneomorphae</taxon>
        <taxon>Entelegynae</taxon>
        <taxon>Araneoidea</taxon>
        <taxon>Araneidae</taxon>
        <taxon>Araneus</taxon>
    </lineage>
</organism>
<keyword evidence="8" id="KW-0325">Glycoprotein</keyword>
<dbReference type="InterPro" id="IPR001881">
    <property type="entry name" value="EGF-like_Ca-bd_dom"/>
</dbReference>
<evidence type="ECO:0000256" key="10">
    <source>
        <dbReference type="SAM" id="Phobius"/>
    </source>
</evidence>
<keyword evidence="13" id="KW-1185">Reference proteome</keyword>
<comment type="caution">
    <text evidence="12">The sequence shown here is derived from an EMBL/GenBank/DDBJ whole genome shotgun (WGS) entry which is preliminary data.</text>
</comment>
<evidence type="ECO:0000256" key="2">
    <source>
        <dbReference type="ARBA" id="ARBA00022525"/>
    </source>
</evidence>
<keyword evidence="3 9" id="KW-0245">EGF-like domain</keyword>
<keyword evidence="6" id="KW-0106">Calcium</keyword>
<dbReference type="InterPro" id="IPR000742">
    <property type="entry name" value="EGF"/>
</dbReference>
<dbReference type="Pfam" id="PF00008">
    <property type="entry name" value="EGF"/>
    <property type="match status" value="2"/>
</dbReference>
<dbReference type="FunFam" id="2.10.25.10:FF:000537">
    <property type="entry name" value="Notch 3"/>
    <property type="match status" value="1"/>
</dbReference>
<dbReference type="FunFam" id="2.10.25.10:FF:000122">
    <property type="entry name" value="Protein crumbs homolog 2"/>
    <property type="match status" value="1"/>
</dbReference>
<feature type="domain" description="EGF-like" evidence="11">
    <location>
        <begin position="96"/>
        <end position="126"/>
    </location>
</feature>
<comment type="subcellular location">
    <subcellularLocation>
        <location evidence="1">Secreted</location>
    </subcellularLocation>
</comment>
<dbReference type="Proteomes" id="UP000499080">
    <property type="component" value="Unassembled WGS sequence"/>
</dbReference>
<dbReference type="PROSITE" id="PS00022">
    <property type="entry name" value="EGF_1"/>
    <property type="match status" value="2"/>
</dbReference>
<dbReference type="PROSITE" id="PS01186">
    <property type="entry name" value="EGF_2"/>
    <property type="match status" value="2"/>
</dbReference>
<protein>
    <submittedName>
        <fullName evidence="12">Protocadherin Fat 1</fullName>
    </submittedName>
</protein>
<dbReference type="PANTHER" id="PTHR12916:SF4">
    <property type="entry name" value="UNINFLATABLE, ISOFORM C"/>
    <property type="match status" value="1"/>
</dbReference>
<dbReference type="CDD" id="cd00054">
    <property type="entry name" value="EGF_CA"/>
    <property type="match status" value="2"/>
</dbReference>